<reference evidence="2" key="1">
    <citation type="journal article" date="2008" name="Nat. Genet.">
        <title>The Pristionchus pacificus genome provides a unique perspective on nematode lifestyle and parasitism.</title>
        <authorList>
            <person name="Dieterich C."/>
            <person name="Clifton S.W."/>
            <person name="Schuster L.N."/>
            <person name="Chinwalla A."/>
            <person name="Delehaunty K."/>
            <person name="Dinkelacker I."/>
            <person name="Fulton L."/>
            <person name="Fulton R."/>
            <person name="Godfrey J."/>
            <person name="Minx P."/>
            <person name="Mitreva M."/>
            <person name="Roeseler W."/>
            <person name="Tian H."/>
            <person name="Witte H."/>
            <person name="Yang S.P."/>
            <person name="Wilson R.K."/>
            <person name="Sommer R.J."/>
        </authorList>
    </citation>
    <scope>NUCLEOTIDE SEQUENCE [LARGE SCALE GENOMIC DNA]</scope>
    <source>
        <strain evidence="2">PS312</strain>
    </source>
</reference>
<evidence type="ECO:0000313" key="1">
    <source>
        <dbReference type="EnsemblMetazoa" id="PPA14829.1"/>
    </source>
</evidence>
<accession>A0A2A6CVX4</accession>
<keyword evidence="2" id="KW-1185">Reference proteome</keyword>
<gene>
    <name evidence="1" type="primary">WBGene00104383</name>
</gene>
<name>A0A2A6CVX4_PRIPA</name>
<reference evidence="1" key="2">
    <citation type="submission" date="2022-06" db="UniProtKB">
        <authorList>
            <consortium name="EnsemblMetazoa"/>
        </authorList>
    </citation>
    <scope>IDENTIFICATION</scope>
    <source>
        <strain evidence="1">PS312</strain>
    </source>
</reference>
<dbReference type="Proteomes" id="UP000005239">
    <property type="component" value="Unassembled WGS sequence"/>
</dbReference>
<dbReference type="EnsemblMetazoa" id="PPA14829.1">
    <property type="protein sequence ID" value="PPA14829.1"/>
    <property type="gene ID" value="WBGene00104383"/>
</dbReference>
<organism evidence="1 2">
    <name type="scientific">Pristionchus pacificus</name>
    <name type="common">Parasitic nematode worm</name>
    <dbReference type="NCBI Taxonomy" id="54126"/>
    <lineage>
        <taxon>Eukaryota</taxon>
        <taxon>Metazoa</taxon>
        <taxon>Ecdysozoa</taxon>
        <taxon>Nematoda</taxon>
        <taxon>Chromadorea</taxon>
        <taxon>Rhabditida</taxon>
        <taxon>Rhabditina</taxon>
        <taxon>Diplogasteromorpha</taxon>
        <taxon>Diplogasteroidea</taxon>
        <taxon>Neodiplogasteridae</taxon>
        <taxon>Pristionchus</taxon>
    </lineage>
</organism>
<protein>
    <submittedName>
        <fullName evidence="1">Uncharacterized protein</fullName>
    </submittedName>
</protein>
<proteinExistence type="predicted"/>
<evidence type="ECO:0000313" key="2">
    <source>
        <dbReference type="Proteomes" id="UP000005239"/>
    </source>
</evidence>
<sequence length="653" mass="72549">MSPVQFGTAPVPCAACDRTKADLILKITCNAQGNLVAERPSGLIHMKVDGKYYDFDRVTCICGDWFGTSCAGVGVYLSAGLEESTRPDVENPEVPLEGTQCTIRPIGIDSIYDEYFTALPQPYSGTPGAFVCEDQPQWQKFRKGTQVGVFGGFYARKDSEPGGVNLFAFLTFRCERIVKPRKFKEFFNKIVPTYHRLAITTLALSSKCPEFQKFNAQKGRCEANGQDVCGYAISGPIGDWSFLSLPIPTSDADRNTSLIGSDITHIAVLPGFKFPLLDSQYNGLWAIYNALEMDLYWFEGINKPTAAICYSDGAITATFSIDADALFELKYMENEFSMSFTGTGKGRHVNICIIILNILSLTFTGTGYARHIELDFQNRQISCNRVGQYVYIFIATSEFVRVTQKPERKQGSIQDGGVVQTSPIFIDSEDFHVRFRYWTDYLFIYVNGRLVWRPWLQNFYKVKTIRVQQDGVTVDGGCKIFVPKRCDSGHFFSEKSGDCEYSAFLAYSGSREEFGDKCALLSQASTSASAWVRGDQMPDGYEFKDGTGKTLERGLKHLECFCDDYMKLPTVAESKADFMTIDIDGGFVFSASNQGASPMVPVTFTNSDGDAPLIIYFGSGKLIVDNLQGGCGENYLMESSKPIVAGLFECRIQ</sequence>
<accession>A0A8R1YED9</accession>
<dbReference type="AlphaFoldDB" id="A0A2A6CVX4"/>